<evidence type="ECO:0000313" key="2">
    <source>
        <dbReference type="Proteomes" id="UP000292052"/>
    </source>
</evidence>
<evidence type="ECO:0000313" key="1">
    <source>
        <dbReference type="EMBL" id="RZC39092.1"/>
    </source>
</evidence>
<reference evidence="1 2" key="1">
    <citation type="submission" date="2017-03" db="EMBL/GenBank/DDBJ databases">
        <title>Genome of the blue death feigning beetle - Asbolus verrucosus.</title>
        <authorList>
            <person name="Rider S.D."/>
        </authorList>
    </citation>
    <scope>NUCLEOTIDE SEQUENCE [LARGE SCALE GENOMIC DNA]</scope>
    <source>
        <strain evidence="1">Butters</strain>
        <tissue evidence="1">Head and leg muscle</tissue>
    </source>
</reference>
<name>A0A482W1S5_ASBVE</name>
<accession>A0A482W1S5</accession>
<keyword evidence="2" id="KW-1185">Reference proteome</keyword>
<proteinExistence type="predicted"/>
<comment type="caution">
    <text evidence="1">The sequence shown here is derived from an EMBL/GenBank/DDBJ whole genome shotgun (WGS) entry which is preliminary data.</text>
</comment>
<organism evidence="1 2">
    <name type="scientific">Asbolus verrucosus</name>
    <name type="common">Desert ironclad beetle</name>
    <dbReference type="NCBI Taxonomy" id="1661398"/>
    <lineage>
        <taxon>Eukaryota</taxon>
        <taxon>Metazoa</taxon>
        <taxon>Ecdysozoa</taxon>
        <taxon>Arthropoda</taxon>
        <taxon>Hexapoda</taxon>
        <taxon>Insecta</taxon>
        <taxon>Pterygota</taxon>
        <taxon>Neoptera</taxon>
        <taxon>Endopterygota</taxon>
        <taxon>Coleoptera</taxon>
        <taxon>Polyphaga</taxon>
        <taxon>Cucujiformia</taxon>
        <taxon>Tenebrionidae</taxon>
        <taxon>Pimeliinae</taxon>
        <taxon>Asbolus</taxon>
    </lineage>
</organism>
<dbReference type="EMBL" id="QDEB01037518">
    <property type="protein sequence ID" value="RZC39092.1"/>
    <property type="molecule type" value="Genomic_DNA"/>
</dbReference>
<gene>
    <name evidence="1" type="ORF">BDFB_002212</name>
</gene>
<dbReference type="AlphaFoldDB" id="A0A482W1S5"/>
<sequence>MALEITNDISKNFAKDIRYEDIYLISKILEKASNDRNTLDHPENFYEIVNNIMTLQKNILDLSQQHYKAIDKILQNLDKLLLKTTKAHFVTLPWLLVRTIKSSEEMIGGMIKDNNSSQPFIPLYAYNYKKKLQTTKFEVAFHIPFSIGTILSDYFVILFRSDKFFDNAIRQVPTGKWIIRILTPNVNDYYFSTIEVYFNQLSSCNIFQSCSQWNYNNLERNSGRMFRSLNHRYHQHTS</sequence>
<dbReference type="STRING" id="1661398.A0A482W1S5"/>
<protein>
    <submittedName>
        <fullName evidence="1">Uncharacterized protein</fullName>
    </submittedName>
</protein>
<dbReference type="Proteomes" id="UP000292052">
    <property type="component" value="Unassembled WGS sequence"/>
</dbReference>